<dbReference type="GO" id="GO:0004674">
    <property type="term" value="F:protein serine/threonine kinase activity"/>
    <property type="evidence" value="ECO:0007669"/>
    <property type="project" value="UniProtKB-KW"/>
</dbReference>
<keyword evidence="6" id="KW-0418">Kinase</keyword>
<evidence type="ECO:0000256" key="1">
    <source>
        <dbReference type="ARBA" id="ARBA00009903"/>
    </source>
</evidence>
<evidence type="ECO:0000259" key="11">
    <source>
        <dbReference type="PROSITE" id="PS50011"/>
    </source>
</evidence>
<dbReference type="EMBL" id="LK023313">
    <property type="protein sequence ID" value="CDS03031.1"/>
    <property type="molecule type" value="Genomic_DNA"/>
</dbReference>
<keyword evidence="5" id="KW-0547">Nucleotide-binding</keyword>
<evidence type="ECO:0000256" key="2">
    <source>
        <dbReference type="ARBA" id="ARBA00012513"/>
    </source>
</evidence>
<dbReference type="AlphaFoldDB" id="A0A077W7H0"/>
<evidence type="ECO:0000256" key="9">
    <source>
        <dbReference type="ARBA" id="ARBA00048679"/>
    </source>
</evidence>
<gene>
    <name evidence="12" type="ORF">LRAMOSA00433</name>
</gene>
<proteinExistence type="inferred from homology"/>
<reference evidence="12" key="1">
    <citation type="journal article" date="2014" name="Genome Announc.">
        <title>De novo whole-genome sequence and genome annotation of Lichtheimia ramosa.</title>
        <authorList>
            <person name="Linde J."/>
            <person name="Schwartze V."/>
            <person name="Binder U."/>
            <person name="Lass-Florl C."/>
            <person name="Voigt K."/>
            <person name="Horn F."/>
        </authorList>
    </citation>
    <scope>NUCLEOTIDE SEQUENCE</scope>
    <source>
        <strain evidence="12">JMRC FSU:6197</strain>
    </source>
</reference>
<dbReference type="InterPro" id="IPR011009">
    <property type="entry name" value="Kinase-like_dom_sf"/>
</dbReference>
<comment type="catalytic activity">
    <reaction evidence="8">
        <text>L-threonyl-[protein] + ATP = O-phospho-L-threonyl-[protein] + ADP + H(+)</text>
        <dbReference type="Rhea" id="RHEA:46608"/>
        <dbReference type="Rhea" id="RHEA-COMP:11060"/>
        <dbReference type="Rhea" id="RHEA-COMP:11605"/>
        <dbReference type="ChEBI" id="CHEBI:15378"/>
        <dbReference type="ChEBI" id="CHEBI:30013"/>
        <dbReference type="ChEBI" id="CHEBI:30616"/>
        <dbReference type="ChEBI" id="CHEBI:61977"/>
        <dbReference type="ChEBI" id="CHEBI:456216"/>
        <dbReference type="EC" id="2.7.11.1"/>
    </reaction>
</comment>
<keyword evidence="4" id="KW-0808">Transferase</keyword>
<organism evidence="12">
    <name type="scientific">Lichtheimia ramosa</name>
    <dbReference type="NCBI Taxonomy" id="688394"/>
    <lineage>
        <taxon>Eukaryota</taxon>
        <taxon>Fungi</taxon>
        <taxon>Fungi incertae sedis</taxon>
        <taxon>Mucoromycota</taxon>
        <taxon>Mucoromycotina</taxon>
        <taxon>Mucoromycetes</taxon>
        <taxon>Mucorales</taxon>
        <taxon>Lichtheimiaceae</taxon>
        <taxon>Lichtheimia</taxon>
    </lineage>
</organism>
<sequence length="553" mass="62338">MESVQPAPPPPAASAYSSRFTRWLFRSSNTPSSQTDTTLTSTQQQIPNFGVPSQFEQLQYQKGFKSNSWFHHDVDTTPQHKKSVRRIASTPNAKHIVNDKKQPSSPPSAFPPPLPRMETTISSTTTVSSSLTAVDARSQRLNLNRRSYAANSVKIRELQVGPTFPYDSFTKVRLLGRGDVGKVYLVKQKGTDKLLAMKVLSKREMIRRNKIKRVLAEQEILASANHPFIVTLFHSFQSQDFLYFVTEYCMGGEFFRALQSRPGRCLNEAGAKFYAAEVIAALEYLHLQGFIYRDLKPENILLHQSGHLMLTDFDLSKQSNPPCPPNIVKSHSPHVPPSIDTRTCIAHLRTNSFVGTEEYIAPEVIRGCGHTSAVDWWTLGILIYEMLYGTTPFKGSTRNETFSKVLHTDIIFPERSSYFKSSSNNNKHHHHNRRNKIEPQAVSNTCKNLVRRLLDKQEDSRLGSRAGASDVKAHAFFRSLNFALLRHMTPPIVPGQTVQHPVRPLHDSVSFDLESDIPVDAQHDSSNPFSKFNSVTLYHDGDSDSETIVFSDD</sequence>
<dbReference type="SUPFAM" id="SSF56112">
    <property type="entry name" value="Protein kinase-like (PK-like)"/>
    <property type="match status" value="1"/>
</dbReference>
<dbReference type="EC" id="2.7.11.1" evidence="2"/>
<feature type="domain" description="Protein kinase" evidence="11">
    <location>
        <begin position="169"/>
        <end position="477"/>
    </location>
</feature>
<evidence type="ECO:0000256" key="7">
    <source>
        <dbReference type="ARBA" id="ARBA00022840"/>
    </source>
</evidence>
<dbReference type="GO" id="GO:0005524">
    <property type="term" value="F:ATP binding"/>
    <property type="evidence" value="ECO:0007669"/>
    <property type="project" value="UniProtKB-KW"/>
</dbReference>
<dbReference type="PROSITE" id="PS50011">
    <property type="entry name" value="PROTEIN_KINASE_DOM"/>
    <property type="match status" value="1"/>
</dbReference>
<evidence type="ECO:0000256" key="5">
    <source>
        <dbReference type="ARBA" id="ARBA00022741"/>
    </source>
</evidence>
<dbReference type="Gene3D" id="3.30.200.20">
    <property type="entry name" value="Phosphorylase Kinase, domain 1"/>
    <property type="match status" value="1"/>
</dbReference>
<evidence type="ECO:0000256" key="8">
    <source>
        <dbReference type="ARBA" id="ARBA00047899"/>
    </source>
</evidence>
<dbReference type="InterPro" id="IPR008271">
    <property type="entry name" value="Ser/Thr_kinase_AS"/>
</dbReference>
<dbReference type="InterPro" id="IPR000719">
    <property type="entry name" value="Prot_kinase_dom"/>
</dbReference>
<name>A0A077W7H0_9FUNG</name>
<dbReference type="OrthoDB" id="432483at2759"/>
<evidence type="ECO:0000256" key="10">
    <source>
        <dbReference type="SAM" id="MobiDB-lite"/>
    </source>
</evidence>
<dbReference type="Gene3D" id="1.10.510.10">
    <property type="entry name" value="Transferase(Phosphotransferase) domain 1"/>
    <property type="match status" value="1"/>
</dbReference>
<evidence type="ECO:0000256" key="4">
    <source>
        <dbReference type="ARBA" id="ARBA00022679"/>
    </source>
</evidence>
<dbReference type="PANTHER" id="PTHR45637">
    <property type="entry name" value="FLIPPASE KINASE 1-RELATED"/>
    <property type="match status" value="1"/>
</dbReference>
<protein>
    <recommendedName>
        <fullName evidence="2">non-specific serine/threonine protein kinase</fullName>
        <ecNumber evidence="2">2.7.11.1</ecNumber>
    </recommendedName>
</protein>
<keyword evidence="7" id="KW-0067">ATP-binding</keyword>
<evidence type="ECO:0000256" key="3">
    <source>
        <dbReference type="ARBA" id="ARBA00022527"/>
    </source>
</evidence>
<dbReference type="Pfam" id="PF00069">
    <property type="entry name" value="Pkinase"/>
    <property type="match status" value="1"/>
</dbReference>
<dbReference type="PROSITE" id="PS00108">
    <property type="entry name" value="PROTEIN_KINASE_ST"/>
    <property type="match status" value="1"/>
</dbReference>
<dbReference type="SMART" id="SM00220">
    <property type="entry name" value="S_TKc"/>
    <property type="match status" value="1"/>
</dbReference>
<feature type="region of interest" description="Disordered" evidence="10">
    <location>
        <begin position="91"/>
        <end position="113"/>
    </location>
</feature>
<dbReference type="FunFam" id="3.30.200.20:FF:001236">
    <property type="entry name" value="AGC/RSK protein kinase"/>
    <property type="match status" value="1"/>
</dbReference>
<feature type="compositionally biased region" description="Pro residues" evidence="10">
    <location>
        <begin position="104"/>
        <end position="113"/>
    </location>
</feature>
<comment type="similarity">
    <text evidence="1">Belongs to the protein kinase superfamily. AGC Ser/Thr protein kinase family.</text>
</comment>
<dbReference type="FunFam" id="1.10.510.10:FF:000121">
    <property type="entry name" value="Serine/threonine-protein kinase nrc-2"/>
    <property type="match status" value="1"/>
</dbReference>
<evidence type="ECO:0000256" key="6">
    <source>
        <dbReference type="ARBA" id="ARBA00022777"/>
    </source>
</evidence>
<comment type="catalytic activity">
    <reaction evidence="9">
        <text>L-seryl-[protein] + ATP = O-phospho-L-seryl-[protein] + ADP + H(+)</text>
        <dbReference type="Rhea" id="RHEA:17989"/>
        <dbReference type="Rhea" id="RHEA-COMP:9863"/>
        <dbReference type="Rhea" id="RHEA-COMP:11604"/>
        <dbReference type="ChEBI" id="CHEBI:15378"/>
        <dbReference type="ChEBI" id="CHEBI:29999"/>
        <dbReference type="ChEBI" id="CHEBI:30616"/>
        <dbReference type="ChEBI" id="CHEBI:83421"/>
        <dbReference type="ChEBI" id="CHEBI:456216"/>
        <dbReference type="EC" id="2.7.11.1"/>
    </reaction>
</comment>
<evidence type="ECO:0000313" key="12">
    <source>
        <dbReference type="EMBL" id="CDS03031.1"/>
    </source>
</evidence>
<keyword evidence="3" id="KW-0723">Serine/threonine-protein kinase</keyword>
<dbReference type="CDD" id="cd05574">
    <property type="entry name" value="STKc_phototropin_like"/>
    <property type="match status" value="1"/>
</dbReference>
<accession>A0A077W7H0</accession>